<dbReference type="Proteomes" id="UP000241829">
    <property type="component" value="Chromosome"/>
</dbReference>
<organism evidence="2 3">
    <name type="scientific">Pulveribacter suum</name>
    <dbReference type="NCBI Taxonomy" id="2116657"/>
    <lineage>
        <taxon>Bacteria</taxon>
        <taxon>Pseudomonadati</taxon>
        <taxon>Pseudomonadota</taxon>
        <taxon>Betaproteobacteria</taxon>
        <taxon>Burkholderiales</taxon>
        <taxon>Comamonadaceae</taxon>
        <taxon>Pulveribacter</taxon>
    </lineage>
</organism>
<dbReference type="KEGG" id="melm:C7H73_02195"/>
<name>A0A2P1NHS0_9BURK</name>
<dbReference type="EMBL" id="CP027792">
    <property type="protein sequence ID" value="AVP56604.1"/>
    <property type="molecule type" value="Genomic_DNA"/>
</dbReference>
<evidence type="ECO:0000313" key="2">
    <source>
        <dbReference type="EMBL" id="AVP56604.1"/>
    </source>
</evidence>
<accession>A0A2P1NHS0</accession>
<proteinExistence type="predicted"/>
<protein>
    <submittedName>
        <fullName evidence="2">Hemerythrin</fullName>
    </submittedName>
</protein>
<dbReference type="RefSeq" id="WP_106845164.1">
    <property type="nucleotide sequence ID" value="NZ_CP027792.1"/>
</dbReference>
<evidence type="ECO:0000259" key="1">
    <source>
        <dbReference type="Pfam" id="PF01814"/>
    </source>
</evidence>
<feature type="domain" description="Hemerythrin-like" evidence="1">
    <location>
        <begin position="3"/>
        <end position="133"/>
    </location>
</feature>
<sequence length="143" mass="15970">MNIDRFKHEHEDILAQIDALRSLSHAGPAQHAAQIARGIVAMSSTIRLHLAVEDRLLYPALQTGGDADLARLGARFQHEMGEIASSYAAFARRWNTAERVAADPEGFRAEANVALRSVYDRMRREDRDFYPRIEAAHEAVCAS</sequence>
<gene>
    <name evidence="2" type="ORF">C7H73_02195</name>
</gene>
<dbReference type="InterPro" id="IPR012312">
    <property type="entry name" value="Hemerythrin-like"/>
</dbReference>
<dbReference type="AlphaFoldDB" id="A0A2P1NHS0"/>
<dbReference type="Pfam" id="PF01814">
    <property type="entry name" value="Hemerythrin"/>
    <property type="match status" value="1"/>
</dbReference>
<evidence type="ECO:0000313" key="3">
    <source>
        <dbReference type="Proteomes" id="UP000241829"/>
    </source>
</evidence>
<reference evidence="3" key="1">
    <citation type="submission" date="2018-03" db="EMBL/GenBank/DDBJ databases">
        <title>Genome sequencing of Melaminivora sp. strain SC2-7.</title>
        <authorList>
            <person name="Kim S.-J."/>
            <person name="Heo J."/>
            <person name="Ahn J.-H."/>
            <person name="Kwon S.-W."/>
        </authorList>
    </citation>
    <scope>NUCLEOTIDE SEQUENCE [LARGE SCALE GENOMIC DNA]</scope>
    <source>
        <strain evidence="3">SC2-7</strain>
    </source>
</reference>
<dbReference type="OrthoDB" id="8809825at2"/>
<dbReference type="Gene3D" id="1.20.120.520">
    <property type="entry name" value="nmb1532 protein domain like"/>
    <property type="match status" value="1"/>
</dbReference>
<keyword evidence="3" id="KW-1185">Reference proteome</keyword>